<dbReference type="InterPro" id="IPR013396">
    <property type="entry name" value="CRISPR-assoc_prot_Csy4"/>
</dbReference>
<keyword evidence="2" id="KW-1185">Reference proteome</keyword>
<dbReference type="CDD" id="cd09739">
    <property type="entry name" value="Cas6_I-F"/>
    <property type="match status" value="1"/>
</dbReference>
<dbReference type="RefSeq" id="WP_111606459.1">
    <property type="nucleotide sequence ID" value="NZ_BMLJ01000007.1"/>
</dbReference>
<protein>
    <submittedName>
        <fullName evidence="1">Type I-F CRISPR-associated endoribonuclease Cas6/Csy4</fullName>
    </submittedName>
</protein>
<evidence type="ECO:0000313" key="2">
    <source>
        <dbReference type="Proteomes" id="UP000516370"/>
    </source>
</evidence>
<dbReference type="NCBIfam" id="TIGR02563">
    <property type="entry name" value="cas_Csy4"/>
    <property type="match status" value="1"/>
</dbReference>
<dbReference type="Proteomes" id="UP000516370">
    <property type="component" value="Chromosome"/>
</dbReference>
<dbReference type="GO" id="GO:0043571">
    <property type="term" value="P:maintenance of CRISPR repeat elements"/>
    <property type="evidence" value="ECO:0007669"/>
    <property type="project" value="InterPro"/>
</dbReference>
<name>A0A7H1J9Z4_9GAMM</name>
<sequence length="185" mass="20984">MDHYLDIKLMEDLELSASILMNALFSKLHRALVDVSQGEIAVSFPALSGKTLGKQLRIHGCLDALTRLEQLPWRKGLSDYTQVMAISPVPTTDKHCLVSRVHVQSNLDRLRRRAMKRRSISYEEACLQIPEDNTKRLDLPFVQIKSQSTGETFRLFIKQTTCPASQSDQAFSKYGLSNTTSVPWF</sequence>
<dbReference type="OrthoDB" id="259831at2"/>
<gene>
    <name evidence="1" type="primary">cas6f</name>
    <name evidence="1" type="ORF">IBG28_06695</name>
</gene>
<reference evidence="1 2" key="1">
    <citation type="submission" date="2020-09" db="EMBL/GenBank/DDBJ databases">
        <title>Complete genome sequence of an Arctic sea ice bacterium Marinomonas arctica BSI20414.</title>
        <authorList>
            <person name="Liao L."/>
            <person name="Chen B."/>
        </authorList>
    </citation>
    <scope>NUCLEOTIDE SEQUENCE [LARGE SCALE GENOMIC DNA]</scope>
    <source>
        <strain evidence="1 2">BSI20414</strain>
    </source>
</reference>
<dbReference type="EMBL" id="CP061081">
    <property type="protein sequence ID" value="QNT07310.1"/>
    <property type="molecule type" value="Genomic_DNA"/>
</dbReference>
<dbReference type="AlphaFoldDB" id="A0A7H1J9Z4"/>
<accession>A0A7H1J9Z4</accession>
<dbReference type="InterPro" id="IPR042564">
    <property type="entry name" value="CRISPR-Cas6/Csy4_sf"/>
</dbReference>
<dbReference type="Gene3D" id="3.30.70.2540">
    <property type="entry name" value="CRISPR-associated endoribonuclease Cas6/Csy4"/>
    <property type="match status" value="1"/>
</dbReference>
<dbReference type="Pfam" id="PF09618">
    <property type="entry name" value="Cas_Csy4"/>
    <property type="match status" value="1"/>
</dbReference>
<dbReference type="GO" id="GO:0004519">
    <property type="term" value="F:endonuclease activity"/>
    <property type="evidence" value="ECO:0007669"/>
    <property type="project" value="InterPro"/>
</dbReference>
<proteinExistence type="predicted"/>
<dbReference type="KEGG" id="mard:IBG28_06695"/>
<organism evidence="1 2">
    <name type="scientific">Marinomonas arctica</name>
    <dbReference type="NCBI Taxonomy" id="383750"/>
    <lineage>
        <taxon>Bacteria</taxon>
        <taxon>Pseudomonadati</taxon>
        <taxon>Pseudomonadota</taxon>
        <taxon>Gammaproteobacteria</taxon>
        <taxon>Oceanospirillales</taxon>
        <taxon>Oceanospirillaceae</taxon>
        <taxon>Marinomonas</taxon>
    </lineage>
</organism>
<evidence type="ECO:0000313" key="1">
    <source>
        <dbReference type="EMBL" id="QNT07310.1"/>
    </source>
</evidence>